<dbReference type="Gene3D" id="3.40.1280.10">
    <property type="match status" value="2"/>
</dbReference>
<evidence type="ECO:0000256" key="3">
    <source>
        <dbReference type="ARBA" id="ARBA00022603"/>
    </source>
</evidence>
<sequence>MPPKRVSKPDADRTSKKARKTVTQVSKLKKTIKVLSKTVNYSLCIPTTILANCRNLEQITSAVYQVAKAATIFNVGEIVILDLGQKSNRENKGPNSLSDAMLIASLLQYFVTPPYLVNTVFKKQYRRYFQEASKLPRLSSLPFMRHLDEDKGRYREGLAIRMTKPGSNSTTKKGKEFKQTKYINIGKAEPLQLKTQLVPVNVRVTVDTIEHRVVSPQEAYGDFVGAQASYGYHVRVAKSFGSVFTECALPNGYSQAIWANSGDYYYNEQLTKHRKHETKLPYITNILTPDGDGEAVAPTANVLVVCGRWDHISDSFQRSKHQFEGCDGAHQFFDGQLQLPGSAPQGLVPIQDCCMISLALLANL</sequence>
<keyword evidence="3" id="KW-0489">Methyltransferase</keyword>
<dbReference type="GO" id="GO:0032259">
    <property type="term" value="P:methylation"/>
    <property type="evidence" value="ECO:0007669"/>
    <property type="project" value="UniProtKB-KW"/>
</dbReference>
<keyword evidence="4" id="KW-0808">Transferase</keyword>
<evidence type="ECO:0000256" key="1">
    <source>
        <dbReference type="ARBA" id="ARBA00004123"/>
    </source>
</evidence>
<evidence type="ECO:0000256" key="4">
    <source>
        <dbReference type="ARBA" id="ARBA00022679"/>
    </source>
</evidence>
<dbReference type="CDD" id="cd18086">
    <property type="entry name" value="HsC9orf114-like"/>
    <property type="match status" value="1"/>
</dbReference>
<comment type="subcellular location">
    <subcellularLocation>
        <location evidence="1">Nucleus</location>
    </subcellularLocation>
</comment>
<dbReference type="GO" id="GO:0005634">
    <property type="term" value="C:nucleus"/>
    <property type="evidence" value="ECO:0007669"/>
    <property type="project" value="UniProtKB-SubCell"/>
</dbReference>
<dbReference type="EMBL" id="CP059267">
    <property type="protein sequence ID" value="QLQ77780.1"/>
    <property type="molecule type" value="Genomic_DNA"/>
</dbReference>
<dbReference type="SUPFAM" id="SSF75217">
    <property type="entry name" value="alpha/beta knot"/>
    <property type="match status" value="1"/>
</dbReference>
<dbReference type="PANTHER" id="PTHR12150:SF13">
    <property type="entry name" value="METHYLTRANSFERASE C9ORF114-RELATED"/>
    <property type="match status" value="1"/>
</dbReference>
<evidence type="ECO:0000313" key="7">
    <source>
        <dbReference type="EMBL" id="QLQ77780.1"/>
    </source>
</evidence>
<dbReference type="GO" id="GO:0008168">
    <property type="term" value="F:methyltransferase activity"/>
    <property type="evidence" value="ECO:0007669"/>
    <property type="project" value="UniProtKB-KW"/>
</dbReference>
<dbReference type="PANTHER" id="PTHR12150">
    <property type="entry name" value="CLASS IV SAM-BINDING METHYLTRANSFERASE-RELATED"/>
    <property type="match status" value="1"/>
</dbReference>
<evidence type="ECO:0000313" key="8">
    <source>
        <dbReference type="Proteomes" id="UP000510647"/>
    </source>
</evidence>
<protein>
    <recommendedName>
        <fullName evidence="9">DUF171-domain-containing protein</fullName>
    </recommendedName>
</protein>
<keyword evidence="5" id="KW-0539">Nucleus</keyword>
<dbReference type="OrthoDB" id="361029at2759"/>
<evidence type="ECO:0000256" key="5">
    <source>
        <dbReference type="ARBA" id="ARBA00023242"/>
    </source>
</evidence>
<comment type="similarity">
    <text evidence="2">Belongs to the class IV-like SAM-binding methyltransferase superfamily.</text>
</comment>
<dbReference type="AlphaFoldDB" id="A0A7H9HK10"/>
<dbReference type="Pfam" id="PF02598">
    <property type="entry name" value="Methyltrn_RNA_3"/>
    <property type="match status" value="1"/>
</dbReference>
<evidence type="ECO:0000256" key="2">
    <source>
        <dbReference type="ARBA" id="ARBA00009841"/>
    </source>
</evidence>
<gene>
    <name evidence="7" type="ORF">HG537_0A00270</name>
</gene>
<accession>A0A7H9HK10</accession>
<evidence type="ECO:0008006" key="9">
    <source>
        <dbReference type="Google" id="ProtNLM"/>
    </source>
</evidence>
<evidence type="ECO:0000256" key="6">
    <source>
        <dbReference type="SAM" id="MobiDB-lite"/>
    </source>
</evidence>
<dbReference type="InterPro" id="IPR029026">
    <property type="entry name" value="tRNA_m1G_MTases_N"/>
</dbReference>
<dbReference type="InterPro" id="IPR029028">
    <property type="entry name" value="Alpha/beta_knot_MTases"/>
</dbReference>
<name>A0A7H9HK10_9SACH</name>
<organism evidence="7 8">
    <name type="scientific">Torulaspora globosa</name>
    <dbReference type="NCBI Taxonomy" id="48254"/>
    <lineage>
        <taxon>Eukaryota</taxon>
        <taxon>Fungi</taxon>
        <taxon>Dikarya</taxon>
        <taxon>Ascomycota</taxon>
        <taxon>Saccharomycotina</taxon>
        <taxon>Saccharomycetes</taxon>
        <taxon>Saccharomycetales</taxon>
        <taxon>Saccharomycetaceae</taxon>
        <taxon>Torulaspora</taxon>
    </lineage>
</organism>
<feature type="region of interest" description="Disordered" evidence="6">
    <location>
        <begin position="1"/>
        <end position="20"/>
    </location>
</feature>
<proteinExistence type="inferred from homology"/>
<dbReference type="Proteomes" id="UP000510647">
    <property type="component" value="Chromosome 1"/>
</dbReference>
<keyword evidence="8" id="KW-1185">Reference proteome</keyword>
<dbReference type="FunFam" id="3.40.1280.10:FF:000040">
    <property type="entry name" value="YMR310C-like protein"/>
    <property type="match status" value="1"/>
</dbReference>
<reference evidence="7 8" key="1">
    <citation type="submission" date="2020-06" db="EMBL/GenBank/DDBJ databases">
        <title>The yeast mating-type switching endonuclease HO is a domesticated member of an unorthodox homing genetic element family.</title>
        <authorList>
            <person name="Coughlan A.Y."/>
            <person name="Lombardi L."/>
            <person name="Braun-Galleani S."/>
            <person name="Martos A.R."/>
            <person name="Galeote V."/>
            <person name="Bigey F."/>
            <person name="Dequin S."/>
            <person name="Byrne K.P."/>
            <person name="Wolfe K.H."/>
        </authorList>
    </citation>
    <scope>NUCLEOTIDE SEQUENCE [LARGE SCALE GENOMIC DNA]</scope>
    <source>
        <strain evidence="7 8">CBS2947</strain>
    </source>
</reference>
<dbReference type="InterPro" id="IPR003750">
    <property type="entry name" value="Put_MeTrfase-C9orf114-like"/>
</dbReference>